<evidence type="ECO:0000313" key="2">
    <source>
        <dbReference type="Proteomes" id="UP001159427"/>
    </source>
</evidence>
<evidence type="ECO:0000313" key="1">
    <source>
        <dbReference type="EMBL" id="CAH3027783.1"/>
    </source>
</evidence>
<name>A0ABN8ME91_9CNID</name>
<sequence>MGKRKYQAVRVASTMKYGGKKRGGKTAITFMPKCPIPKLLTHSSLMNEVNKIDIGTIYSIRDEFAPYIEDENTSGCYRDLREYLPRLARFYLKVQNSRKDSLKWVASSSDNFLIFGANCEESSLVVKKYVQAACKQIVNLEEKVFKINDLHVTFRFKELPNDMKMLAMLYWELSNAATYFSSFGNESKNDYTDLQGSFGSDASCRGSHGLFNKGLR</sequence>
<reference evidence="1 2" key="1">
    <citation type="submission" date="2022-05" db="EMBL/GenBank/DDBJ databases">
        <authorList>
            <consortium name="Genoscope - CEA"/>
            <person name="William W."/>
        </authorList>
    </citation>
    <scope>NUCLEOTIDE SEQUENCE [LARGE SCALE GENOMIC DNA]</scope>
</reference>
<keyword evidence="2" id="KW-1185">Reference proteome</keyword>
<dbReference type="EMBL" id="CALNXI010000472">
    <property type="protein sequence ID" value="CAH3027783.1"/>
    <property type="molecule type" value="Genomic_DNA"/>
</dbReference>
<accession>A0ABN8ME91</accession>
<organism evidence="1 2">
    <name type="scientific">Porites evermanni</name>
    <dbReference type="NCBI Taxonomy" id="104178"/>
    <lineage>
        <taxon>Eukaryota</taxon>
        <taxon>Metazoa</taxon>
        <taxon>Cnidaria</taxon>
        <taxon>Anthozoa</taxon>
        <taxon>Hexacorallia</taxon>
        <taxon>Scleractinia</taxon>
        <taxon>Fungiina</taxon>
        <taxon>Poritidae</taxon>
        <taxon>Porites</taxon>
    </lineage>
</organism>
<comment type="caution">
    <text evidence="1">The sequence shown here is derived from an EMBL/GenBank/DDBJ whole genome shotgun (WGS) entry which is preliminary data.</text>
</comment>
<proteinExistence type="predicted"/>
<protein>
    <submittedName>
        <fullName evidence="1">Uncharacterized protein</fullName>
    </submittedName>
</protein>
<gene>
    <name evidence="1" type="ORF">PEVE_00032425</name>
</gene>
<dbReference type="Proteomes" id="UP001159427">
    <property type="component" value="Unassembled WGS sequence"/>
</dbReference>